<feature type="compositionally biased region" description="Acidic residues" evidence="4">
    <location>
        <begin position="170"/>
        <end position="196"/>
    </location>
</feature>
<gene>
    <name evidence="5" type="ORF">TOLI1172_LOCUS3864</name>
</gene>
<dbReference type="PANTHER" id="PTHR19411">
    <property type="entry name" value="PROTEIN BUD31-RELATED"/>
    <property type="match status" value="1"/>
</dbReference>
<dbReference type="EMBL" id="HBFP01005459">
    <property type="protein sequence ID" value="CAD8819475.1"/>
    <property type="molecule type" value="Transcribed_RNA"/>
</dbReference>
<dbReference type="PANTHER" id="PTHR19411:SF0">
    <property type="entry name" value="PROTEIN BUD31 HOMOLOG"/>
    <property type="match status" value="1"/>
</dbReference>
<comment type="subcellular location">
    <subcellularLocation>
        <location evidence="1">Nucleus</location>
    </subcellularLocation>
</comment>
<dbReference type="GO" id="GO:0005681">
    <property type="term" value="C:spliceosomal complex"/>
    <property type="evidence" value="ECO:0007669"/>
    <property type="project" value="TreeGrafter"/>
</dbReference>
<keyword evidence="3" id="KW-0539">Nucleus</keyword>
<feature type="compositionally biased region" description="Polar residues" evidence="4">
    <location>
        <begin position="200"/>
        <end position="210"/>
    </location>
</feature>
<reference evidence="5" key="1">
    <citation type="submission" date="2021-01" db="EMBL/GenBank/DDBJ databases">
        <authorList>
            <person name="Corre E."/>
            <person name="Pelletier E."/>
            <person name="Niang G."/>
            <person name="Scheremetjew M."/>
            <person name="Finn R."/>
            <person name="Kale V."/>
            <person name="Holt S."/>
            <person name="Cochrane G."/>
            <person name="Meng A."/>
            <person name="Brown T."/>
            <person name="Cohen L."/>
        </authorList>
    </citation>
    <scope>NUCLEOTIDE SEQUENCE</scope>
    <source>
        <strain evidence="5">CCMP3278</strain>
    </source>
</reference>
<dbReference type="AlphaFoldDB" id="A0A7S0ZER5"/>
<feature type="compositionally biased region" description="Acidic residues" evidence="4">
    <location>
        <begin position="230"/>
        <end position="244"/>
    </location>
</feature>
<dbReference type="GO" id="GO:0000398">
    <property type="term" value="P:mRNA splicing, via spliceosome"/>
    <property type="evidence" value="ECO:0007669"/>
    <property type="project" value="TreeGrafter"/>
</dbReference>
<comment type="similarity">
    <text evidence="2">Belongs to the BUD31 (G10) family.</text>
</comment>
<dbReference type="Pfam" id="PF01125">
    <property type="entry name" value="BUD31"/>
    <property type="match status" value="1"/>
</dbReference>
<dbReference type="PRINTS" id="PR00322">
    <property type="entry name" value="G10"/>
</dbReference>
<protein>
    <recommendedName>
        <fullName evidence="6">Protein BUD31 homolog</fullName>
    </recommendedName>
</protein>
<evidence type="ECO:0000256" key="2">
    <source>
        <dbReference type="ARBA" id="ARBA00005287"/>
    </source>
</evidence>
<evidence type="ECO:0000256" key="1">
    <source>
        <dbReference type="ARBA" id="ARBA00004123"/>
    </source>
</evidence>
<evidence type="ECO:0000256" key="3">
    <source>
        <dbReference type="ARBA" id="ARBA00023242"/>
    </source>
</evidence>
<evidence type="ECO:0008006" key="6">
    <source>
        <dbReference type="Google" id="ProtNLM"/>
    </source>
</evidence>
<organism evidence="5">
    <name type="scientific">Timspurckia oligopyrenoides</name>
    <dbReference type="NCBI Taxonomy" id="708627"/>
    <lineage>
        <taxon>Eukaryota</taxon>
        <taxon>Rhodophyta</taxon>
        <taxon>Bangiophyceae</taxon>
        <taxon>Porphyridiales</taxon>
        <taxon>Porphyridiaceae</taxon>
        <taxon>Timspurckia</taxon>
    </lineage>
</organism>
<feature type="region of interest" description="Disordered" evidence="4">
    <location>
        <begin position="169"/>
        <end position="261"/>
    </location>
</feature>
<proteinExistence type="inferred from homology"/>
<evidence type="ECO:0000256" key="4">
    <source>
        <dbReference type="SAM" id="MobiDB-lite"/>
    </source>
</evidence>
<dbReference type="InterPro" id="IPR001748">
    <property type="entry name" value="BUD31"/>
</dbReference>
<accession>A0A7S0ZER5</accession>
<name>A0A7S0ZER5_9RHOD</name>
<sequence length="261" mass="30157">MAWRYKLRVKNAPVGVEVVESVLEKHEIRMREVMLEEVEDKMRSELTWGVHRIHWEKNREIWNMYKDNKISKKVLDFLMKQKLIDHALLNRWNKPGYERLCSTLVLSKSNTNFGTTGICRVPLRQRHGQIMPNVQTGCVSCASEDKGPIWWNDEVPDRVKEIIRKRSGEFEEDEAHENGEVEEEEVNKDSSDDGDGSEVAGNTESLSNGRLGSESEKEEELVDKNRGNEDVDDGQNEEEQDEDENPSKRRKVSQNSASSLE</sequence>
<evidence type="ECO:0000313" key="5">
    <source>
        <dbReference type="EMBL" id="CAD8819475.1"/>
    </source>
</evidence>